<dbReference type="RefSeq" id="WP_380018790.1">
    <property type="nucleotide sequence ID" value="NZ_JBHSHD010000002.1"/>
</dbReference>
<reference evidence="3" key="1">
    <citation type="journal article" date="2019" name="Int. J. Syst. Evol. Microbiol.">
        <title>The Global Catalogue of Microorganisms (GCM) 10K type strain sequencing project: providing services to taxonomists for standard genome sequencing and annotation.</title>
        <authorList>
            <consortium name="The Broad Institute Genomics Platform"/>
            <consortium name="The Broad Institute Genome Sequencing Center for Infectious Disease"/>
            <person name="Wu L."/>
            <person name="Ma J."/>
        </authorList>
    </citation>
    <scope>NUCLEOTIDE SEQUENCE [LARGE SCALE GENOMIC DNA]</scope>
    <source>
        <strain evidence="3">CCUG 30340</strain>
    </source>
</reference>
<name>A0ABV9QQK8_9GAMM</name>
<gene>
    <name evidence="2" type="ORF">ACFO6Q_01880</name>
</gene>
<keyword evidence="3" id="KW-1185">Reference proteome</keyword>
<dbReference type="EMBL" id="JBHSHD010000002">
    <property type="protein sequence ID" value="MFC4819052.1"/>
    <property type="molecule type" value="Genomic_DNA"/>
</dbReference>
<comment type="caution">
    <text evidence="2">The sequence shown here is derived from an EMBL/GenBank/DDBJ whole genome shotgun (WGS) entry which is preliminary data.</text>
</comment>
<protein>
    <recommendedName>
        <fullName evidence="4">Sel1 repeat family protein</fullName>
    </recommendedName>
</protein>
<proteinExistence type="predicted"/>
<evidence type="ECO:0008006" key="4">
    <source>
        <dbReference type="Google" id="ProtNLM"/>
    </source>
</evidence>
<dbReference type="Proteomes" id="UP001595886">
    <property type="component" value="Unassembled WGS sequence"/>
</dbReference>
<feature type="compositionally biased region" description="Low complexity" evidence="1">
    <location>
        <begin position="57"/>
        <end position="67"/>
    </location>
</feature>
<feature type="compositionally biased region" description="Pro residues" evidence="1">
    <location>
        <begin position="46"/>
        <end position="56"/>
    </location>
</feature>
<feature type="region of interest" description="Disordered" evidence="1">
    <location>
        <begin position="113"/>
        <end position="143"/>
    </location>
</feature>
<feature type="compositionally biased region" description="Basic and acidic residues" evidence="1">
    <location>
        <begin position="126"/>
        <end position="140"/>
    </location>
</feature>
<evidence type="ECO:0000313" key="3">
    <source>
        <dbReference type="Proteomes" id="UP001595886"/>
    </source>
</evidence>
<accession>A0ABV9QQK8</accession>
<evidence type="ECO:0000256" key="1">
    <source>
        <dbReference type="SAM" id="MobiDB-lite"/>
    </source>
</evidence>
<sequence>MKRSTQVLWFAALVAIFVAFSWLDRRLSSPPDTPPSDPAPVATAKPLPPTPAPPVPAAAEPVAARPADLPSRELPPWDMPLDQAVPRLRELADAGDSWAQLELASRLHACTPAEQRQAEASDEEDRQSIEEDAKNDRWTEAQRAVRTRNAQRRIDANAAVRAGCEKTPADLRAHWLDPLDRAAEAGNTAAMRGYAKLAIEQYALVNAVVADVDDAIVRRDKARAYLLKAVRRGDVESLVDLAEAYSAKPATALRLFAADPLQSYLYAYAGSLTHGLAPVQYGNLEAVMDESAKSLDARRLADAQARGRRIYEQCCAGK</sequence>
<feature type="region of interest" description="Disordered" evidence="1">
    <location>
        <begin position="28"/>
        <end position="80"/>
    </location>
</feature>
<evidence type="ECO:0000313" key="2">
    <source>
        <dbReference type="EMBL" id="MFC4819052.1"/>
    </source>
</evidence>
<organism evidence="2 3">
    <name type="scientific">Dokdonella ginsengisoli</name>
    <dbReference type="NCBI Taxonomy" id="363846"/>
    <lineage>
        <taxon>Bacteria</taxon>
        <taxon>Pseudomonadati</taxon>
        <taxon>Pseudomonadota</taxon>
        <taxon>Gammaproteobacteria</taxon>
        <taxon>Lysobacterales</taxon>
        <taxon>Rhodanobacteraceae</taxon>
        <taxon>Dokdonella</taxon>
    </lineage>
</organism>